<evidence type="ECO:0000313" key="1">
    <source>
        <dbReference type="EMBL" id="CEI65406.1"/>
    </source>
</evidence>
<dbReference type="AlphaFoldDB" id="A0A2L2TPN3"/>
<dbReference type="Proteomes" id="UP000245910">
    <property type="component" value="Chromosome I"/>
</dbReference>
<proteinExistence type="predicted"/>
<name>A0A2L2TPN3_9HYPO</name>
<protein>
    <submittedName>
        <fullName evidence="1">Uncharacterized protein</fullName>
    </submittedName>
</protein>
<evidence type="ECO:0000313" key="2">
    <source>
        <dbReference type="Proteomes" id="UP000245910"/>
    </source>
</evidence>
<reference evidence="2" key="1">
    <citation type="submission" date="2014-10" db="EMBL/GenBank/DDBJ databases">
        <authorList>
            <person name="King R."/>
        </authorList>
    </citation>
    <scope>NUCLEOTIDE SEQUENCE [LARGE SCALE GENOMIC DNA]</scope>
    <source>
        <strain evidence="2">A3/5</strain>
    </source>
</reference>
<sequence length="146" mass="16740">MLNQPDPELPAFFAILRKEIHDFAQRFWETGNEGYLEKMNETLGEGCDRLHGKDAYLAFNRGNYFDDDDIFDVVEEFEVGACHKMYIRPKLTTSQATGRELNPDLIRPIHDILLKELPGGDGMLLGERLPHSALGFFLDYCDKESI</sequence>
<accession>A0A2L2TPN3</accession>
<keyword evidence="2" id="KW-1185">Reference proteome</keyword>
<organism evidence="1 2">
    <name type="scientific">Fusarium venenatum</name>
    <dbReference type="NCBI Taxonomy" id="56646"/>
    <lineage>
        <taxon>Eukaryota</taxon>
        <taxon>Fungi</taxon>
        <taxon>Dikarya</taxon>
        <taxon>Ascomycota</taxon>
        <taxon>Pezizomycotina</taxon>
        <taxon>Sordariomycetes</taxon>
        <taxon>Hypocreomycetidae</taxon>
        <taxon>Hypocreales</taxon>
        <taxon>Nectriaceae</taxon>
        <taxon>Fusarium</taxon>
    </lineage>
</organism>
<dbReference type="EMBL" id="LN649229">
    <property type="protein sequence ID" value="CEI65406.1"/>
    <property type="molecule type" value="Genomic_DNA"/>
</dbReference>